<sequence length="89" mass="10540">MILDDKSQDKPKIDYPCEWGFKIIGRDKDKLEESVKDILSHKKYRCKVGNVSKNGKFHSFNAYCQVDNQEDRDKIFKAFEEHNDIKMVL</sequence>
<dbReference type="InterPro" id="IPR027471">
    <property type="entry name" value="YbeD-like_sf"/>
</dbReference>
<dbReference type="Gene3D" id="3.30.70.260">
    <property type="match status" value="1"/>
</dbReference>
<dbReference type="Pfam" id="PF04359">
    <property type="entry name" value="DUF493"/>
    <property type="match status" value="1"/>
</dbReference>
<reference evidence="1" key="1">
    <citation type="submission" date="2016-10" db="EMBL/GenBank/DDBJ databases">
        <authorList>
            <person name="de Groot N.N."/>
        </authorList>
    </citation>
    <scope>NUCLEOTIDE SEQUENCE</scope>
</reference>
<gene>
    <name evidence="1" type="ORF">MNB_SV-15-1376</name>
</gene>
<dbReference type="AlphaFoldDB" id="A0A1W1EI07"/>
<accession>A0A1W1EI07</accession>
<dbReference type="EMBL" id="FRYL01000011">
    <property type="protein sequence ID" value="SHO80508.1"/>
    <property type="molecule type" value="Genomic_DNA"/>
</dbReference>
<proteinExistence type="predicted"/>
<protein>
    <submittedName>
        <fullName evidence="1">Proposed lipoate regulatory protein YbeD</fullName>
    </submittedName>
</protein>
<evidence type="ECO:0000313" key="1">
    <source>
        <dbReference type="EMBL" id="SHO80508.1"/>
    </source>
</evidence>
<dbReference type="SUPFAM" id="SSF117991">
    <property type="entry name" value="YbeD/HP0495-like"/>
    <property type="match status" value="1"/>
</dbReference>
<name>A0A1W1EI07_9ZZZZ</name>
<organism evidence="1">
    <name type="scientific">hydrothermal vent metagenome</name>
    <dbReference type="NCBI Taxonomy" id="652676"/>
    <lineage>
        <taxon>unclassified sequences</taxon>
        <taxon>metagenomes</taxon>
        <taxon>ecological metagenomes</taxon>
    </lineage>
</organism>
<dbReference type="InterPro" id="IPR007454">
    <property type="entry name" value="UPF0250_YbeD-like"/>
</dbReference>